<evidence type="ECO:0000256" key="4">
    <source>
        <dbReference type="ARBA" id="ARBA00023136"/>
    </source>
</evidence>
<evidence type="ECO:0000256" key="2">
    <source>
        <dbReference type="ARBA" id="ARBA00022692"/>
    </source>
</evidence>
<keyword evidence="2 6" id="KW-0812">Transmembrane</keyword>
<name>A0AA89C0F2_PINIB</name>
<dbReference type="Proteomes" id="UP001186944">
    <property type="component" value="Unassembled WGS sequence"/>
</dbReference>
<comment type="caution">
    <text evidence="7">The sequence shown here is derived from an EMBL/GenBank/DDBJ whole genome shotgun (WGS) entry which is preliminary data.</text>
</comment>
<comment type="subcellular location">
    <subcellularLocation>
        <location evidence="1">Membrane</location>
        <topology evidence="1">Multi-pass membrane protein</topology>
    </subcellularLocation>
</comment>
<sequence length="343" mass="37897">MAYIAKFASIIILFVITFMFGVAPSIVLKYLDRSSARSKFYLGVLNSIAGGIFFGTAILHLLPESIEQLQMYPMVSHSLAYTLVGVGFFLMLITEHVIGLYHSLHSHSSGYENLEGSEKPLQTITKDKNSLTSMQMTSNQSSSDTYGSVFEKEPEQQPDTLTAANKDRDLTDTKHVDCQKEKEMEDDCDRISRLKAFIVLVALSVHMVFEGLAIGLQKTESEVWTLLGVISIHKCMVAFSLGLQLWTFRQMRNILLATAGFSLVAPIGVGIGIAVSEFGGNGKARGIASGVLQSLTTGTFLYITFFEILQKELCHKYDLVKVFWSILGFVLVMGVNLISEDSM</sequence>
<feature type="region of interest" description="Disordered" evidence="5">
    <location>
        <begin position="129"/>
        <end position="168"/>
    </location>
</feature>
<organism evidence="7 8">
    <name type="scientific">Pinctada imbricata</name>
    <name type="common">Atlantic pearl-oyster</name>
    <name type="synonym">Pinctada martensii</name>
    <dbReference type="NCBI Taxonomy" id="66713"/>
    <lineage>
        <taxon>Eukaryota</taxon>
        <taxon>Metazoa</taxon>
        <taxon>Spiralia</taxon>
        <taxon>Lophotrochozoa</taxon>
        <taxon>Mollusca</taxon>
        <taxon>Bivalvia</taxon>
        <taxon>Autobranchia</taxon>
        <taxon>Pteriomorphia</taxon>
        <taxon>Pterioida</taxon>
        <taxon>Pterioidea</taxon>
        <taxon>Pteriidae</taxon>
        <taxon>Pinctada</taxon>
    </lineage>
</organism>
<dbReference type="InterPro" id="IPR003689">
    <property type="entry name" value="ZIP"/>
</dbReference>
<dbReference type="Pfam" id="PF02535">
    <property type="entry name" value="Zip"/>
    <property type="match status" value="1"/>
</dbReference>
<evidence type="ECO:0000256" key="6">
    <source>
        <dbReference type="SAM" id="Phobius"/>
    </source>
</evidence>
<feature type="transmembrane region" description="Helical" evidence="6">
    <location>
        <begin position="254"/>
        <end position="275"/>
    </location>
</feature>
<feature type="transmembrane region" description="Helical" evidence="6">
    <location>
        <begin position="6"/>
        <end position="28"/>
    </location>
</feature>
<dbReference type="GO" id="GO:0005886">
    <property type="term" value="C:plasma membrane"/>
    <property type="evidence" value="ECO:0007669"/>
    <property type="project" value="TreeGrafter"/>
</dbReference>
<feature type="compositionally biased region" description="Low complexity" evidence="5">
    <location>
        <begin position="130"/>
        <end position="143"/>
    </location>
</feature>
<protein>
    <submittedName>
        <fullName evidence="7">Uncharacterized protein</fullName>
    </submittedName>
</protein>
<keyword evidence="4 6" id="KW-0472">Membrane</keyword>
<dbReference type="PANTHER" id="PTHR11040:SF140">
    <property type="entry name" value="ZRT (ZRT), IRT- (IRT-) LIKE PROTEIN TRANSPORTER"/>
    <property type="match status" value="1"/>
</dbReference>
<feature type="transmembrane region" description="Helical" evidence="6">
    <location>
        <begin position="40"/>
        <end position="59"/>
    </location>
</feature>
<dbReference type="AlphaFoldDB" id="A0AA89C0F2"/>
<keyword evidence="8" id="KW-1185">Reference proteome</keyword>
<feature type="transmembrane region" description="Helical" evidence="6">
    <location>
        <begin position="79"/>
        <end position="101"/>
    </location>
</feature>
<feature type="transmembrane region" description="Helical" evidence="6">
    <location>
        <begin position="196"/>
        <end position="217"/>
    </location>
</feature>
<gene>
    <name evidence="7" type="ORF">FSP39_010351</name>
</gene>
<dbReference type="EMBL" id="VSWD01000007">
    <property type="protein sequence ID" value="KAK3097512.1"/>
    <property type="molecule type" value="Genomic_DNA"/>
</dbReference>
<feature type="transmembrane region" description="Helical" evidence="6">
    <location>
        <begin position="223"/>
        <end position="242"/>
    </location>
</feature>
<evidence type="ECO:0000256" key="3">
    <source>
        <dbReference type="ARBA" id="ARBA00022989"/>
    </source>
</evidence>
<dbReference type="PANTHER" id="PTHR11040">
    <property type="entry name" value="ZINC/IRON TRANSPORTER"/>
    <property type="match status" value="1"/>
</dbReference>
<evidence type="ECO:0000313" key="7">
    <source>
        <dbReference type="EMBL" id="KAK3097512.1"/>
    </source>
</evidence>
<evidence type="ECO:0000256" key="1">
    <source>
        <dbReference type="ARBA" id="ARBA00004141"/>
    </source>
</evidence>
<feature type="transmembrane region" description="Helical" evidence="6">
    <location>
        <begin position="287"/>
        <end position="309"/>
    </location>
</feature>
<feature type="transmembrane region" description="Helical" evidence="6">
    <location>
        <begin position="321"/>
        <end position="339"/>
    </location>
</feature>
<reference evidence="7" key="1">
    <citation type="submission" date="2019-08" db="EMBL/GenBank/DDBJ databases">
        <title>The improved chromosome-level genome for the pearl oyster Pinctada fucata martensii using PacBio sequencing and Hi-C.</title>
        <authorList>
            <person name="Zheng Z."/>
        </authorList>
    </citation>
    <scope>NUCLEOTIDE SEQUENCE</scope>
    <source>
        <strain evidence="7">ZZ-2019</strain>
        <tissue evidence="7">Adductor muscle</tissue>
    </source>
</reference>
<proteinExistence type="predicted"/>
<keyword evidence="3 6" id="KW-1133">Transmembrane helix</keyword>
<accession>A0AA89C0F2</accession>
<evidence type="ECO:0000313" key="8">
    <source>
        <dbReference type="Proteomes" id="UP001186944"/>
    </source>
</evidence>
<dbReference type="GO" id="GO:0005385">
    <property type="term" value="F:zinc ion transmembrane transporter activity"/>
    <property type="evidence" value="ECO:0007669"/>
    <property type="project" value="TreeGrafter"/>
</dbReference>
<evidence type="ECO:0000256" key="5">
    <source>
        <dbReference type="SAM" id="MobiDB-lite"/>
    </source>
</evidence>